<dbReference type="Pfam" id="PF00173">
    <property type="entry name" value="Cyt-b5"/>
    <property type="match status" value="1"/>
</dbReference>
<dbReference type="Gene3D" id="3.10.120.10">
    <property type="entry name" value="Cytochrome b5-like heme/steroid binding domain"/>
    <property type="match status" value="1"/>
</dbReference>
<proteinExistence type="inferred from homology"/>
<dbReference type="InterPro" id="IPR001199">
    <property type="entry name" value="Cyt_B5-like_heme/steroid-bd"/>
</dbReference>
<organism evidence="3 4">
    <name type="scientific">Periplaneta americana</name>
    <name type="common">American cockroach</name>
    <name type="synonym">Blatta americana</name>
    <dbReference type="NCBI Taxonomy" id="6978"/>
    <lineage>
        <taxon>Eukaryota</taxon>
        <taxon>Metazoa</taxon>
        <taxon>Ecdysozoa</taxon>
        <taxon>Arthropoda</taxon>
        <taxon>Hexapoda</taxon>
        <taxon>Insecta</taxon>
        <taxon>Pterygota</taxon>
        <taxon>Neoptera</taxon>
        <taxon>Polyneoptera</taxon>
        <taxon>Dictyoptera</taxon>
        <taxon>Blattodea</taxon>
        <taxon>Blattoidea</taxon>
        <taxon>Blattidae</taxon>
        <taxon>Blattinae</taxon>
        <taxon>Periplaneta</taxon>
    </lineage>
</organism>
<gene>
    <name evidence="3" type="ORF">ANN_10235</name>
</gene>
<dbReference type="PANTHER" id="PTHR10281">
    <property type="entry name" value="MEMBRANE-ASSOCIATED PROGESTERONE RECEPTOR COMPONENT-RELATED"/>
    <property type="match status" value="1"/>
</dbReference>
<evidence type="ECO:0000313" key="4">
    <source>
        <dbReference type="Proteomes" id="UP001148838"/>
    </source>
</evidence>
<evidence type="ECO:0000256" key="1">
    <source>
        <dbReference type="ARBA" id="ARBA00038357"/>
    </source>
</evidence>
<dbReference type="InterPro" id="IPR036400">
    <property type="entry name" value="Cyt_B5-like_heme/steroid_sf"/>
</dbReference>
<evidence type="ECO:0000313" key="3">
    <source>
        <dbReference type="EMBL" id="KAJ4448221.1"/>
    </source>
</evidence>
<dbReference type="Proteomes" id="UP001148838">
    <property type="component" value="Unassembled WGS sequence"/>
</dbReference>
<comment type="similarity">
    <text evidence="1">Belongs to the cytochrome b5 family. MAPR subfamily.</text>
</comment>
<dbReference type="PANTHER" id="PTHR10281:SF4">
    <property type="entry name" value="NEUFERRICIN"/>
    <property type="match status" value="1"/>
</dbReference>
<keyword evidence="4" id="KW-1185">Reference proteome</keyword>
<dbReference type="EMBL" id="JAJSOF020000005">
    <property type="protein sequence ID" value="KAJ4448221.1"/>
    <property type="molecule type" value="Genomic_DNA"/>
</dbReference>
<evidence type="ECO:0000259" key="2">
    <source>
        <dbReference type="SMART" id="SM01117"/>
    </source>
</evidence>
<accession>A0ABQ8TQ18</accession>
<sequence length="277" mass="31325">MFYKYALLTPVVMLVILLLLHELSPAIFIQLGALHPQIHAIVTYIHTFVSKWLGTGLSMVNDKKEKGMLFTKEELSKHSEANQGLYLAILGKVYDVGKGEKYYGTGGNYHFFTGRDGSRAFITGDFTESGLTDDVIGLSEQELTSLHEWAQFYHKQYKYLGKVIGKYYDSNGQRTPYNREVKKLINKAKRSKQEVEKQKLAYPPCNAEWSQESGSRVWCTNLSGGIERNWVGVPRQMYTPGSQTYRCACVKESEANGPNMKEYPNCNPQATSCSVQS</sequence>
<protein>
    <recommendedName>
        <fullName evidence="2">Cytochrome b5 heme-binding domain-containing protein</fullName>
    </recommendedName>
</protein>
<dbReference type="SMART" id="SM01117">
    <property type="entry name" value="Cyt-b5"/>
    <property type="match status" value="1"/>
</dbReference>
<reference evidence="3 4" key="1">
    <citation type="journal article" date="2022" name="Allergy">
        <title>Genome assembly and annotation of Periplaneta americana reveal a comprehensive cockroach allergen profile.</title>
        <authorList>
            <person name="Wang L."/>
            <person name="Xiong Q."/>
            <person name="Saelim N."/>
            <person name="Wang L."/>
            <person name="Nong W."/>
            <person name="Wan A.T."/>
            <person name="Shi M."/>
            <person name="Liu X."/>
            <person name="Cao Q."/>
            <person name="Hui J.H.L."/>
            <person name="Sookrung N."/>
            <person name="Leung T.F."/>
            <person name="Tungtrongchitr A."/>
            <person name="Tsui S.K.W."/>
        </authorList>
    </citation>
    <scope>NUCLEOTIDE SEQUENCE [LARGE SCALE GENOMIC DNA]</scope>
    <source>
        <strain evidence="3">PWHHKU_190912</strain>
    </source>
</reference>
<feature type="domain" description="Cytochrome b5 heme-binding" evidence="2">
    <location>
        <begin position="70"/>
        <end position="164"/>
    </location>
</feature>
<name>A0ABQ8TQ18_PERAM</name>
<dbReference type="SUPFAM" id="SSF55856">
    <property type="entry name" value="Cytochrome b5-like heme/steroid binding domain"/>
    <property type="match status" value="1"/>
</dbReference>
<comment type="caution">
    <text evidence="3">The sequence shown here is derived from an EMBL/GenBank/DDBJ whole genome shotgun (WGS) entry which is preliminary data.</text>
</comment>
<dbReference type="InterPro" id="IPR050577">
    <property type="entry name" value="MAPR/NEUFC/NENF-like"/>
</dbReference>